<accession>A0A5N5WUK5</accession>
<feature type="transmembrane region" description="Helical" evidence="1">
    <location>
        <begin position="163"/>
        <end position="185"/>
    </location>
</feature>
<sequence length="400" mass="44554">MRSALGNPCKIRRHNNGSNNSTVVPHIVNSSIAITTLHAMSQFSPDSWTPAVNVLTWFLLVTAILSVITRLGTKYWIFRKFTEDDYLSIVSLVICAAQSIAVSMATANGYGERFETLSNSNVENMMKSQYSANILFIISMCFSKLALISFIENLTPASSDRRVAIGLKAFILLWTVLGVITSVFPCKPPRTWDYLHGKCYNISAWWNYLGVTNILSECGMITQAILIIARIQTHFKKKAVLAGVFLFRVIVIVLIICQLVYFSTVIDSFDPTNDTWPVTICTQLVQSLSIVTACSPQFKPFLDSLRSTGMRLGGMTSYDHSRKAYGSYTASRARSRRSTVRGNAHGLVLIPMQDSHQTTVTASSPTLGWDAESQSSQTHIIREVRTWTVTEARRSYAENS</sequence>
<dbReference type="Proteomes" id="UP000326565">
    <property type="component" value="Unassembled WGS sequence"/>
</dbReference>
<gene>
    <name evidence="3" type="ORF">BDV29DRAFT_178291</name>
</gene>
<name>A0A5N5WUK5_9EURO</name>
<protein>
    <recommendedName>
        <fullName evidence="2">Rhodopsin domain-containing protein</fullName>
    </recommendedName>
</protein>
<dbReference type="InterPro" id="IPR049326">
    <property type="entry name" value="Rhodopsin_dom_fungi"/>
</dbReference>
<reference evidence="3 4" key="1">
    <citation type="submission" date="2019-04" db="EMBL/GenBank/DDBJ databases">
        <title>Friends and foes A comparative genomics study of 23 Aspergillus species from section Flavi.</title>
        <authorList>
            <consortium name="DOE Joint Genome Institute"/>
            <person name="Kjaerbolling I."/>
            <person name="Vesth T."/>
            <person name="Frisvad J.C."/>
            <person name="Nybo J.L."/>
            <person name="Theobald S."/>
            <person name="Kildgaard S."/>
            <person name="Isbrandt T."/>
            <person name="Kuo A."/>
            <person name="Sato A."/>
            <person name="Lyhne E.K."/>
            <person name="Kogle M.E."/>
            <person name="Wiebenga A."/>
            <person name="Kun R.S."/>
            <person name="Lubbers R.J."/>
            <person name="Makela M.R."/>
            <person name="Barry K."/>
            <person name="Chovatia M."/>
            <person name="Clum A."/>
            <person name="Daum C."/>
            <person name="Haridas S."/>
            <person name="He G."/>
            <person name="LaButti K."/>
            <person name="Lipzen A."/>
            <person name="Mondo S."/>
            <person name="Riley R."/>
            <person name="Salamov A."/>
            <person name="Simmons B.A."/>
            <person name="Magnuson J.K."/>
            <person name="Henrissat B."/>
            <person name="Mortensen U.H."/>
            <person name="Larsen T.O."/>
            <person name="Devries R.P."/>
            <person name="Grigoriev I.V."/>
            <person name="Machida M."/>
            <person name="Baker S.E."/>
            <person name="Andersen M.R."/>
        </authorList>
    </citation>
    <scope>NUCLEOTIDE SEQUENCE [LARGE SCALE GENOMIC DNA]</scope>
    <source>
        <strain evidence="3 4">CBS 151.66</strain>
    </source>
</reference>
<feature type="transmembrane region" description="Helical" evidence="1">
    <location>
        <begin position="54"/>
        <end position="73"/>
    </location>
</feature>
<dbReference type="EMBL" id="ML732258">
    <property type="protein sequence ID" value="KAB8071989.1"/>
    <property type="molecule type" value="Genomic_DNA"/>
</dbReference>
<evidence type="ECO:0000313" key="4">
    <source>
        <dbReference type="Proteomes" id="UP000326565"/>
    </source>
</evidence>
<keyword evidence="1" id="KW-1133">Transmembrane helix</keyword>
<dbReference type="Pfam" id="PF20684">
    <property type="entry name" value="Fung_rhodopsin"/>
    <property type="match status" value="1"/>
</dbReference>
<dbReference type="OrthoDB" id="3918601at2759"/>
<feature type="transmembrane region" description="Helical" evidence="1">
    <location>
        <begin position="205"/>
        <end position="228"/>
    </location>
</feature>
<proteinExistence type="predicted"/>
<feature type="transmembrane region" description="Helical" evidence="1">
    <location>
        <begin position="85"/>
        <end position="110"/>
    </location>
</feature>
<feature type="transmembrane region" description="Helical" evidence="1">
    <location>
        <begin position="240"/>
        <end position="262"/>
    </location>
</feature>
<feature type="transmembrane region" description="Helical" evidence="1">
    <location>
        <begin position="130"/>
        <end position="151"/>
    </location>
</feature>
<dbReference type="AlphaFoldDB" id="A0A5N5WUK5"/>
<keyword evidence="1" id="KW-0472">Membrane</keyword>
<dbReference type="PANTHER" id="PTHR38794">
    <property type="entry name" value="INTEGRAL MEMBRANE PROTEIN"/>
    <property type="match status" value="1"/>
</dbReference>
<keyword evidence="1" id="KW-0812">Transmembrane</keyword>
<organism evidence="3 4">
    <name type="scientific">Aspergillus leporis</name>
    <dbReference type="NCBI Taxonomy" id="41062"/>
    <lineage>
        <taxon>Eukaryota</taxon>
        <taxon>Fungi</taxon>
        <taxon>Dikarya</taxon>
        <taxon>Ascomycota</taxon>
        <taxon>Pezizomycotina</taxon>
        <taxon>Eurotiomycetes</taxon>
        <taxon>Eurotiomycetidae</taxon>
        <taxon>Eurotiales</taxon>
        <taxon>Aspergillaceae</taxon>
        <taxon>Aspergillus</taxon>
        <taxon>Aspergillus subgen. Circumdati</taxon>
    </lineage>
</organism>
<evidence type="ECO:0000313" key="3">
    <source>
        <dbReference type="EMBL" id="KAB8071989.1"/>
    </source>
</evidence>
<evidence type="ECO:0000259" key="2">
    <source>
        <dbReference type="Pfam" id="PF20684"/>
    </source>
</evidence>
<feature type="domain" description="Rhodopsin" evidence="2">
    <location>
        <begin position="70"/>
        <end position="302"/>
    </location>
</feature>
<dbReference type="PANTHER" id="PTHR38794:SF1">
    <property type="entry name" value="INTEGRAL MEMBRANE PROTEIN"/>
    <property type="match status" value="1"/>
</dbReference>
<keyword evidence="4" id="KW-1185">Reference proteome</keyword>
<evidence type="ECO:0000256" key="1">
    <source>
        <dbReference type="SAM" id="Phobius"/>
    </source>
</evidence>